<feature type="region of interest" description="Disordered" evidence="1">
    <location>
        <begin position="447"/>
        <end position="478"/>
    </location>
</feature>
<evidence type="ECO:0000256" key="1">
    <source>
        <dbReference type="SAM" id="MobiDB-lite"/>
    </source>
</evidence>
<dbReference type="Proteomes" id="UP000298030">
    <property type="component" value="Unassembled WGS sequence"/>
</dbReference>
<dbReference type="OrthoDB" id="2316594at2759"/>
<accession>A0A4Y7TNP4</accession>
<dbReference type="SUPFAM" id="SSF52540">
    <property type="entry name" value="P-loop containing nucleoside triphosphate hydrolases"/>
    <property type="match status" value="1"/>
</dbReference>
<feature type="region of interest" description="Disordered" evidence="1">
    <location>
        <begin position="1"/>
        <end position="37"/>
    </location>
</feature>
<comment type="caution">
    <text evidence="2">The sequence shown here is derived from an EMBL/GenBank/DDBJ whole genome shotgun (WGS) entry which is preliminary data.</text>
</comment>
<name>A0A4Y7TNP4_COPMI</name>
<dbReference type="Gene3D" id="3.40.50.300">
    <property type="entry name" value="P-loop containing nucleotide triphosphate hydrolases"/>
    <property type="match status" value="1"/>
</dbReference>
<dbReference type="PANTHER" id="PTHR42957:SF1">
    <property type="entry name" value="HELICASE MJ1565-RELATED"/>
    <property type="match status" value="1"/>
</dbReference>
<dbReference type="InterPro" id="IPR027417">
    <property type="entry name" value="P-loop_NTPase"/>
</dbReference>
<dbReference type="STRING" id="71717.A0A4Y7TNP4"/>
<feature type="compositionally biased region" description="Basic and acidic residues" evidence="1">
    <location>
        <begin position="455"/>
        <end position="465"/>
    </location>
</feature>
<evidence type="ECO:0000313" key="2">
    <source>
        <dbReference type="EMBL" id="TEB35581.1"/>
    </source>
</evidence>
<reference evidence="2 3" key="1">
    <citation type="journal article" date="2019" name="Nat. Ecol. Evol.">
        <title>Megaphylogeny resolves global patterns of mushroom evolution.</title>
        <authorList>
            <person name="Varga T."/>
            <person name="Krizsan K."/>
            <person name="Foldi C."/>
            <person name="Dima B."/>
            <person name="Sanchez-Garcia M."/>
            <person name="Sanchez-Ramirez S."/>
            <person name="Szollosi G.J."/>
            <person name="Szarkandi J.G."/>
            <person name="Papp V."/>
            <person name="Albert L."/>
            <person name="Andreopoulos W."/>
            <person name="Angelini C."/>
            <person name="Antonin V."/>
            <person name="Barry K.W."/>
            <person name="Bougher N.L."/>
            <person name="Buchanan P."/>
            <person name="Buyck B."/>
            <person name="Bense V."/>
            <person name="Catcheside P."/>
            <person name="Chovatia M."/>
            <person name="Cooper J."/>
            <person name="Damon W."/>
            <person name="Desjardin D."/>
            <person name="Finy P."/>
            <person name="Geml J."/>
            <person name="Haridas S."/>
            <person name="Hughes K."/>
            <person name="Justo A."/>
            <person name="Karasinski D."/>
            <person name="Kautmanova I."/>
            <person name="Kiss B."/>
            <person name="Kocsube S."/>
            <person name="Kotiranta H."/>
            <person name="LaButti K.M."/>
            <person name="Lechner B.E."/>
            <person name="Liimatainen K."/>
            <person name="Lipzen A."/>
            <person name="Lukacs Z."/>
            <person name="Mihaltcheva S."/>
            <person name="Morgado L.N."/>
            <person name="Niskanen T."/>
            <person name="Noordeloos M.E."/>
            <person name="Ohm R.A."/>
            <person name="Ortiz-Santana B."/>
            <person name="Ovrebo C."/>
            <person name="Racz N."/>
            <person name="Riley R."/>
            <person name="Savchenko A."/>
            <person name="Shiryaev A."/>
            <person name="Soop K."/>
            <person name="Spirin V."/>
            <person name="Szebenyi C."/>
            <person name="Tomsovsky M."/>
            <person name="Tulloss R.E."/>
            <person name="Uehling J."/>
            <person name="Grigoriev I.V."/>
            <person name="Vagvolgyi C."/>
            <person name="Papp T."/>
            <person name="Martin F.M."/>
            <person name="Miettinen O."/>
            <person name="Hibbett D.S."/>
            <person name="Nagy L.G."/>
        </authorList>
    </citation>
    <scope>NUCLEOTIDE SEQUENCE [LARGE SCALE GENOMIC DNA]</scope>
    <source>
        <strain evidence="2 3">FP101781</strain>
    </source>
</reference>
<protein>
    <recommendedName>
        <fullName evidence="4">Zona occludens toxin N-terminal domain-containing protein</fullName>
    </recommendedName>
</protein>
<evidence type="ECO:0008006" key="4">
    <source>
        <dbReference type="Google" id="ProtNLM"/>
    </source>
</evidence>
<sequence length="509" mass="55377">MAPARLLDSPSQSLSDEGSQDEWQLIDDSSSSDESDEERLRKMSNHDLKTAPIFMREALALLSSKSKISAQYGVLGKTVGIYDSDRVYTPADPRLYINTNAPFSAIICGVQGSGKSHTLGAILESMLISKFSPIGQLNKPLCGLVLHYGEAGHGALPNEAAWLCASQSSLVNGPPVKVFVSHSSLNTMRKVYAPLGSKVTVEPLYFKRKELDAHAVLSMMAIGSSESAPLYMQIILNILREMGENYDFKTFEKQLDKQREKFNPAQQTGLEQRMSLLTSFLEPSSMGKSSSAQNRFAAGQLTIVDLSDPFLDEGAACGLFDIVIRLFVRAEVNTGKVLVVDEAHKYLSPNRAASGLTKTLLRLIRQQRHLAMRVLISTQEPTVVPKTVLDLCSVTILHRFTSPAWWSHLIQHVSADFSKSDAFDQVVKLQTGQALILAPSGLGVFSDAPAPEPGAEEKTNGKSEGKASGTSSADRHAKTVGHIGRRYVIMKTRRRVTADGGASILATDT</sequence>
<gene>
    <name evidence="2" type="ORF">FA13DRAFT_1811272</name>
</gene>
<proteinExistence type="predicted"/>
<keyword evidence="3" id="KW-1185">Reference proteome</keyword>
<dbReference type="InterPro" id="IPR008571">
    <property type="entry name" value="HerA-like"/>
</dbReference>
<organism evidence="2 3">
    <name type="scientific">Coprinellus micaceus</name>
    <name type="common">Glistening ink-cap mushroom</name>
    <name type="synonym">Coprinus micaceus</name>
    <dbReference type="NCBI Taxonomy" id="71717"/>
    <lineage>
        <taxon>Eukaryota</taxon>
        <taxon>Fungi</taxon>
        <taxon>Dikarya</taxon>
        <taxon>Basidiomycota</taxon>
        <taxon>Agaricomycotina</taxon>
        <taxon>Agaricomycetes</taxon>
        <taxon>Agaricomycetidae</taxon>
        <taxon>Agaricales</taxon>
        <taxon>Agaricineae</taxon>
        <taxon>Psathyrellaceae</taxon>
        <taxon>Coprinellus</taxon>
    </lineage>
</organism>
<dbReference type="PANTHER" id="PTHR42957">
    <property type="entry name" value="HELICASE MJ1565-RELATED"/>
    <property type="match status" value="1"/>
</dbReference>
<evidence type="ECO:0000313" key="3">
    <source>
        <dbReference type="Proteomes" id="UP000298030"/>
    </source>
</evidence>
<dbReference type="EMBL" id="QPFP01000007">
    <property type="protein sequence ID" value="TEB35581.1"/>
    <property type="molecule type" value="Genomic_DNA"/>
</dbReference>
<dbReference type="AlphaFoldDB" id="A0A4Y7TNP4"/>